<name>A0ABY3RQF7_9MICO</name>
<dbReference type="Proteomes" id="UP001199642">
    <property type="component" value="Chromosome"/>
</dbReference>
<reference evidence="2 3" key="1">
    <citation type="submission" date="2023-01" db="EMBL/GenBank/DDBJ databases">
        <title>Characterization of estradiol degrading bacteria Microbacterium sp. MZT7 and reveal degrading genes through genome analysis.</title>
        <authorList>
            <person name="Hao P."/>
            <person name="Gao Y."/>
        </authorList>
    </citation>
    <scope>NUCLEOTIDE SEQUENCE [LARGE SCALE GENOMIC DNA]</scope>
    <source>
        <strain evidence="2 3">MZT7</strain>
    </source>
</reference>
<protein>
    <submittedName>
        <fullName evidence="2">Uncharacterized protein</fullName>
    </submittedName>
</protein>
<evidence type="ECO:0000313" key="3">
    <source>
        <dbReference type="Proteomes" id="UP001199642"/>
    </source>
</evidence>
<dbReference type="RefSeq" id="WP_231820055.1">
    <property type="nucleotide sequence ID" value="NZ_CP082781.1"/>
</dbReference>
<organism evidence="2 3">
    <name type="scientific">Microbacterium resistens</name>
    <dbReference type="NCBI Taxonomy" id="156977"/>
    <lineage>
        <taxon>Bacteria</taxon>
        <taxon>Bacillati</taxon>
        <taxon>Actinomycetota</taxon>
        <taxon>Actinomycetes</taxon>
        <taxon>Micrococcales</taxon>
        <taxon>Microbacteriaceae</taxon>
        <taxon>Microbacterium</taxon>
    </lineage>
</organism>
<proteinExistence type="predicted"/>
<accession>A0ABY3RQF7</accession>
<evidence type="ECO:0000256" key="1">
    <source>
        <dbReference type="SAM" id="MobiDB-lite"/>
    </source>
</evidence>
<evidence type="ECO:0000313" key="2">
    <source>
        <dbReference type="EMBL" id="UGS26338.1"/>
    </source>
</evidence>
<dbReference type="EMBL" id="CP082781">
    <property type="protein sequence ID" value="UGS26338.1"/>
    <property type="molecule type" value="Genomic_DNA"/>
</dbReference>
<feature type="region of interest" description="Disordered" evidence="1">
    <location>
        <begin position="1"/>
        <end position="25"/>
    </location>
</feature>
<gene>
    <name evidence="2" type="ORF">K8F61_17180</name>
</gene>
<sequence>MSRTVTAKGGPLHGKSYTIPDGTDSFPAFMGGVPGTYRVTAKQAHWQPDDRSADAELGDALEQLANSAPAVKR</sequence>
<keyword evidence="3" id="KW-1185">Reference proteome</keyword>